<dbReference type="GO" id="GO:0003676">
    <property type="term" value="F:nucleic acid binding"/>
    <property type="evidence" value="ECO:0007669"/>
    <property type="project" value="InterPro"/>
</dbReference>
<evidence type="ECO:0000313" key="5">
    <source>
        <dbReference type="Proteomes" id="UP000321598"/>
    </source>
</evidence>
<dbReference type="EMBL" id="BKAV01000002">
    <property type="protein sequence ID" value="GEP99462.1"/>
    <property type="molecule type" value="Genomic_DNA"/>
</dbReference>
<dbReference type="RefSeq" id="WP_228512570.1">
    <property type="nucleotide sequence ID" value="NZ_BKAV01000002.1"/>
</dbReference>
<accession>A0A380BT57</accession>
<dbReference type="Proteomes" id="UP000254956">
    <property type="component" value="Unassembled WGS sequence"/>
</dbReference>
<dbReference type="Pfam" id="PF01844">
    <property type="entry name" value="HNH"/>
    <property type="match status" value="1"/>
</dbReference>
<name>A0A380BT57_9STAP</name>
<keyword evidence="5" id="KW-1185">Reference proteome</keyword>
<protein>
    <submittedName>
        <fullName evidence="3">Putative endonuclease</fullName>
    </submittedName>
</protein>
<keyword evidence="3" id="KW-0540">Nuclease</keyword>
<dbReference type="Proteomes" id="UP000321598">
    <property type="component" value="Unassembled WGS sequence"/>
</dbReference>
<evidence type="ECO:0000313" key="4">
    <source>
        <dbReference type="Proteomes" id="UP000254956"/>
    </source>
</evidence>
<reference evidence="2 5" key="2">
    <citation type="submission" date="2019-07" db="EMBL/GenBank/DDBJ databases">
        <title>Whole genome shotgun sequence of Staphylococcus arlettae NBRC 109765.</title>
        <authorList>
            <person name="Hosoyama A."/>
            <person name="Uohara A."/>
            <person name="Ohji S."/>
            <person name="Ichikawa N."/>
        </authorList>
    </citation>
    <scope>NUCLEOTIDE SEQUENCE [LARGE SCALE GENOMIC DNA]</scope>
    <source>
        <strain evidence="2 5">NBRC 109765</strain>
    </source>
</reference>
<proteinExistence type="predicted"/>
<gene>
    <name evidence="3" type="ORF">NCTC12413_00071</name>
    <name evidence="2" type="ORF">SAR03_05000</name>
</gene>
<dbReference type="CDD" id="cd00085">
    <property type="entry name" value="HNHc"/>
    <property type="match status" value="1"/>
</dbReference>
<dbReference type="InterPro" id="IPR002711">
    <property type="entry name" value="HNH"/>
</dbReference>
<evidence type="ECO:0000313" key="3">
    <source>
        <dbReference type="EMBL" id="SUJ06654.1"/>
    </source>
</evidence>
<reference evidence="3 4" key="1">
    <citation type="submission" date="2018-06" db="EMBL/GenBank/DDBJ databases">
        <authorList>
            <consortium name="Pathogen Informatics"/>
            <person name="Doyle S."/>
        </authorList>
    </citation>
    <scope>NUCLEOTIDE SEQUENCE [LARGE SCALE GENOMIC DNA]</scope>
    <source>
        <strain evidence="3 4">NCTC12413</strain>
    </source>
</reference>
<dbReference type="GO" id="GO:0008270">
    <property type="term" value="F:zinc ion binding"/>
    <property type="evidence" value="ECO:0007669"/>
    <property type="project" value="InterPro"/>
</dbReference>
<dbReference type="InterPro" id="IPR003615">
    <property type="entry name" value="HNH_nuc"/>
</dbReference>
<evidence type="ECO:0000313" key="2">
    <source>
        <dbReference type="EMBL" id="GEP99462.1"/>
    </source>
</evidence>
<sequence length="257" mass="29624">MTNTQWVIPCNVKFYNVVAAFDKLDVIDWKQSPNLKKAKKGDVLYIYISAPIKSIKYQCLIKEVNKPKSTIDDSQFVIKGDNYINYGNYMELELLNKLDDDQLDLEFLQDNGLKGNVQGPMTLKEPLKSYIQKVLKTNILNLDNELENTEYVEGKPYVQYGIKYERNQALRNEAIKLHGTTCKVCGFDFKAKYGDLGEGFIEIHHLKPMFSIKKEVTVDPLKDLVPLCSNCHKMIHRNAKQPLTFKELTKIVNHNSK</sequence>
<feature type="domain" description="HNH" evidence="1">
    <location>
        <begin position="182"/>
        <end position="237"/>
    </location>
</feature>
<keyword evidence="3" id="KW-0255">Endonuclease</keyword>
<dbReference type="AlphaFoldDB" id="A0A380BT57"/>
<dbReference type="GO" id="GO:0004519">
    <property type="term" value="F:endonuclease activity"/>
    <property type="evidence" value="ECO:0007669"/>
    <property type="project" value="UniProtKB-KW"/>
</dbReference>
<dbReference type="EMBL" id="UGZE01000001">
    <property type="protein sequence ID" value="SUJ06654.1"/>
    <property type="molecule type" value="Genomic_DNA"/>
</dbReference>
<keyword evidence="3" id="KW-0378">Hydrolase</keyword>
<evidence type="ECO:0000259" key="1">
    <source>
        <dbReference type="Pfam" id="PF01844"/>
    </source>
</evidence>
<organism evidence="3 4">
    <name type="scientific">Staphylococcus arlettae</name>
    <dbReference type="NCBI Taxonomy" id="29378"/>
    <lineage>
        <taxon>Bacteria</taxon>
        <taxon>Bacillati</taxon>
        <taxon>Bacillota</taxon>
        <taxon>Bacilli</taxon>
        <taxon>Bacillales</taxon>
        <taxon>Staphylococcaceae</taxon>
        <taxon>Staphylococcus</taxon>
    </lineage>
</organism>